<proteinExistence type="predicted"/>
<dbReference type="HOGENOM" id="CLU_2918880_0_0_10"/>
<organism evidence="1 2">
    <name type="scientific">Segatella oris F0302</name>
    <dbReference type="NCBI Taxonomy" id="649760"/>
    <lineage>
        <taxon>Bacteria</taxon>
        <taxon>Pseudomonadati</taxon>
        <taxon>Bacteroidota</taxon>
        <taxon>Bacteroidia</taxon>
        <taxon>Bacteroidales</taxon>
        <taxon>Prevotellaceae</taxon>
        <taxon>Segatella</taxon>
    </lineage>
</organism>
<sequence length="61" mass="7563">MNFGAIEENYMLFSFKYFYNVSHKFRIFKMRFFFTLNNADFSIDCNTLAIRKLYVLRKKRI</sequence>
<evidence type="ECO:0000313" key="1">
    <source>
        <dbReference type="EMBL" id="EFB33390.1"/>
    </source>
</evidence>
<dbReference type="Proteomes" id="UP000004079">
    <property type="component" value="Unassembled WGS sequence"/>
</dbReference>
<accession>D1QMC0</accession>
<dbReference type="STRING" id="649760.HMPREF0971_00153"/>
<reference evidence="1 2" key="1">
    <citation type="submission" date="2009-11" db="EMBL/GenBank/DDBJ databases">
        <authorList>
            <person name="Weinstock G."/>
            <person name="Sodergren E."/>
            <person name="Clifton S."/>
            <person name="Fulton L."/>
            <person name="Fulton B."/>
            <person name="Courtney L."/>
            <person name="Fronick C."/>
            <person name="Harrison M."/>
            <person name="Strong C."/>
            <person name="Farmer C."/>
            <person name="Delahaunty K."/>
            <person name="Markovic C."/>
            <person name="Hall O."/>
            <person name="Minx P."/>
            <person name="Tomlinson C."/>
            <person name="Mitreva M."/>
            <person name="Nelson J."/>
            <person name="Hou S."/>
            <person name="Wollam A."/>
            <person name="Pepin K.H."/>
            <person name="Johnson M."/>
            <person name="Bhonagiri V."/>
            <person name="Nash W.E."/>
            <person name="Warren W."/>
            <person name="Chinwalla A."/>
            <person name="Mardis E.R."/>
            <person name="Wilson R.K."/>
        </authorList>
    </citation>
    <scope>NUCLEOTIDE SEQUENCE [LARGE SCALE GENOMIC DNA]</scope>
    <source>
        <strain evidence="1 2">F0302</strain>
    </source>
</reference>
<name>D1QMC0_9BACT</name>
<gene>
    <name evidence="1" type="ORF">HMPREF0971_00153</name>
</gene>
<dbReference type="EMBL" id="ACUZ02000003">
    <property type="protein sequence ID" value="EFB33390.1"/>
    <property type="molecule type" value="Genomic_DNA"/>
</dbReference>
<evidence type="ECO:0000313" key="2">
    <source>
        <dbReference type="Proteomes" id="UP000004079"/>
    </source>
</evidence>
<comment type="caution">
    <text evidence="1">The sequence shown here is derived from an EMBL/GenBank/DDBJ whole genome shotgun (WGS) entry which is preliminary data.</text>
</comment>
<dbReference type="AlphaFoldDB" id="D1QMC0"/>
<protein>
    <submittedName>
        <fullName evidence="1">Uncharacterized protein</fullName>
    </submittedName>
</protein>